<sequence length="205" mass="22848">MHHADRAALIVGITEPERNPPEMLDDLVIAFAPRVGQAGLDRPNDRILPGLLTRVAPGWSISGVVGHIRAGRGDACSENGTLIWTSVCQEHRERRRPGPSSWAPPLWVRPHPSGDERVDFDAWSTLICAGWLPQDGYSAGVPRSSNIERDPNGALVIAHSVLADHSQALPSPPRDSGRYWGRWWCQTRARVSHYKRRHHKLSLQH</sequence>
<dbReference type="EMBL" id="KJ605395">
    <property type="protein sequence ID" value="AIU93550.1"/>
    <property type="molecule type" value="Genomic_DNA"/>
</dbReference>
<protein>
    <submittedName>
        <fullName evidence="1">Uncharacterized protein</fullName>
    </submittedName>
</protein>
<keyword evidence="1" id="KW-0614">Plasmid</keyword>
<organism evidence="1">
    <name type="scientific">Rhodococcus sp. NS1</name>
    <dbReference type="NCBI Taxonomy" id="402236"/>
    <lineage>
        <taxon>Bacteria</taxon>
        <taxon>Bacillati</taxon>
        <taxon>Actinomycetota</taxon>
        <taxon>Actinomycetes</taxon>
        <taxon>Mycobacteriales</taxon>
        <taxon>Nocardiaceae</taxon>
        <taxon>Rhodococcus</taxon>
    </lineage>
</organism>
<proteinExistence type="predicted"/>
<name>A0A097SPU5_9NOCA</name>
<dbReference type="AlphaFoldDB" id="A0A097SPU5"/>
<accession>A0A097SPU5</accession>
<gene>
    <name evidence="1" type="ORF">LRS1606.116</name>
</gene>
<geneLocation type="plasmid" evidence="1">
    <name>pNSL1</name>
</geneLocation>
<evidence type="ECO:0000313" key="1">
    <source>
        <dbReference type="EMBL" id="AIU93550.1"/>
    </source>
</evidence>
<reference evidence="1" key="1">
    <citation type="submission" date="2014-03" db="EMBL/GenBank/DDBJ databases">
        <authorList>
            <person name="Zhang G."/>
            <person name="Zhu L."/>
            <person name="Fang P."/>
        </authorList>
    </citation>
    <scope>NUCLEOTIDE SEQUENCE</scope>
    <source>
        <strain evidence="1">NS1</strain>
        <plasmid evidence="1">pNSL1</plasmid>
    </source>
</reference>